<dbReference type="Proteomes" id="UP000536275">
    <property type="component" value="Unassembled WGS sequence"/>
</dbReference>
<keyword evidence="6" id="KW-0804">Transcription</keyword>
<evidence type="ECO:0000256" key="5">
    <source>
        <dbReference type="ARBA" id="ARBA00023125"/>
    </source>
</evidence>
<dbReference type="InterPro" id="IPR036390">
    <property type="entry name" value="WH_DNA-bd_sf"/>
</dbReference>
<feature type="region of interest" description="Disordered" evidence="10">
    <location>
        <begin position="334"/>
        <end position="360"/>
    </location>
</feature>
<feature type="region of interest" description="Disordered" evidence="10">
    <location>
        <begin position="1"/>
        <end position="40"/>
    </location>
</feature>
<dbReference type="GO" id="GO:0006367">
    <property type="term" value="P:transcription initiation at RNA polymerase II promoter"/>
    <property type="evidence" value="ECO:0007669"/>
    <property type="project" value="InterPro"/>
</dbReference>
<name>A0A8H6F2J4_CANAX</name>
<reference evidence="13 14" key="1">
    <citation type="submission" date="2020-03" db="EMBL/GenBank/DDBJ databases">
        <title>FDA dAtabase for Regulatory Grade micrObial Sequences (FDA-ARGOS): Supporting development and validation of Infectious Disease Dx tests.</title>
        <authorList>
            <person name="Campos J."/>
            <person name="Goldberg B."/>
            <person name="Tallon L."/>
            <person name="Sadzewicz L."/>
            <person name="Vavikolanu K."/>
            <person name="Mehta A."/>
            <person name="Aluvathingal J."/>
            <person name="Nadendla S."/>
            <person name="Nandy P."/>
            <person name="Geyer C."/>
            <person name="Yan Y."/>
            <person name="Sichtig H."/>
        </authorList>
    </citation>
    <scope>NUCLEOTIDE SEQUENCE [LARGE SCALE GENOMIC DNA]</scope>
    <source>
        <strain evidence="13 14">FDAARGOS_656</strain>
    </source>
</reference>
<dbReference type="InterPro" id="IPR040450">
    <property type="entry name" value="TFIIF_beta_HTH"/>
</dbReference>
<keyword evidence="7" id="KW-0539">Nucleus</keyword>
<dbReference type="AlphaFoldDB" id="A0A8H6F2J4"/>
<dbReference type="Gene3D" id="1.10.10.10">
    <property type="entry name" value="Winged helix-like DNA-binding domain superfamily/Winged helix DNA-binding domain"/>
    <property type="match status" value="1"/>
</dbReference>
<dbReference type="FunFam" id="1.10.10.10:FF:000035">
    <property type="entry name" value="General transcription factor IIF subunit 2"/>
    <property type="match status" value="1"/>
</dbReference>
<dbReference type="EMBL" id="JABWAD010000050">
    <property type="protein sequence ID" value="KAF6068908.1"/>
    <property type="molecule type" value="Genomic_DNA"/>
</dbReference>
<evidence type="ECO:0000256" key="3">
    <source>
        <dbReference type="ARBA" id="ARBA00021453"/>
    </source>
</evidence>
<dbReference type="SUPFAM" id="SSF50916">
    <property type="entry name" value="Rap30/74 interaction domains"/>
    <property type="match status" value="1"/>
</dbReference>
<dbReference type="InterPro" id="IPR036388">
    <property type="entry name" value="WH-like_DNA-bd_sf"/>
</dbReference>
<protein>
    <recommendedName>
        <fullName evidence="3">Transcription initiation factor IIF subunit beta</fullName>
    </recommendedName>
    <alternativeName>
        <fullName evidence="9">TFIIF medium subunit</fullName>
    </alternativeName>
    <alternativeName>
        <fullName evidence="8">TFIIF-beta</fullName>
    </alternativeName>
</protein>
<comment type="subcellular location">
    <subcellularLocation>
        <location evidence="1">Nucleus</location>
    </subcellularLocation>
</comment>
<dbReference type="GO" id="GO:0005674">
    <property type="term" value="C:transcription factor TFIIF complex"/>
    <property type="evidence" value="ECO:0007669"/>
    <property type="project" value="InterPro"/>
</dbReference>
<comment type="caution">
    <text evidence="13">The sequence shown here is derived from an EMBL/GenBank/DDBJ whole genome shotgun (WGS) entry which is preliminary data.</text>
</comment>
<dbReference type="Pfam" id="PF17683">
    <property type="entry name" value="TFIIF_beta_N"/>
    <property type="match status" value="1"/>
</dbReference>
<evidence type="ECO:0000259" key="12">
    <source>
        <dbReference type="Pfam" id="PF17683"/>
    </source>
</evidence>
<dbReference type="PANTHER" id="PTHR10445">
    <property type="entry name" value="GENERAL TRANSCRIPTION FACTOR IIF SUBUNIT 2"/>
    <property type="match status" value="1"/>
</dbReference>
<evidence type="ECO:0000256" key="4">
    <source>
        <dbReference type="ARBA" id="ARBA00023015"/>
    </source>
</evidence>
<evidence type="ECO:0000313" key="13">
    <source>
        <dbReference type="EMBL" id="KAF6068908.1"/>
    </source>
</evidence>
<keyword evidence="5" id="KW-0238">DNA-binding</keyword>
<evidence type="ECO:0000256" key="10">
    <source>
        <dbReference type="SAM" id="MobiDB-lite"/>
    </source>
</evidence>
<feature type="compositionally biased region" description="Low complexity" evidence="10">
    <location>
        <begin position="1"/>
        <end position="18"/>
    </location>
</feature>
<evidence type="ECO:0000313" key="14">
    <source>
        <dbReference type="Proteomes" id="UP000536275"/>
    </source>
</evidence>
<gene>
    <name evidence="13" type="ORF">FOB64_003756</name>
</gene>
<dbReference type="CDD" id="cd07980">
    <property type="entry name" value="TFIIF_beta"/>
    <property type="match status" value="1"/>
</dbReference>
<organism evidence="13 14">
    <name type="scientific">Candida albicans</name>
    <name type="common">Yeast</name>
    <dbReference type="NCBI Taxonomy" id="5476"/>
    <lineage>
        <taxon>Eukaryota</taxon>
        <taxon>Fungi</taxon>
        <taxon>Dikarya</taxon>
        <taxon>Ascomycota</taxon>
        <taxon>Saccharomycotina</taxon>
        <taxon>Pichiomycetes</taxon>
        <taxon>Debaryomycetaceae</taxon>
        <taxon>Candida/Lodderomyces clade</taxon>
        <taxon>Candida</taxon>
    </lineage>
</organism>
<evidence type="ECO:0000256" key="8">
    <source>
        <dbReference type="ARBA" id="ARBA00081473"/>
    </source>
</evidence>
<feature type="compositionally biased region" description="Acidic residues" evidence="10">
    <location>
        <begin position="30"/>
        <end position="40"/>
    </location>
</feature>
<dbReference type="InterPro" id="IPR040504">
    <property type="entry name" value="TFIIF_beta_N"/>
</dbReference>
<evidence type="ECO:0000256" key="2">
    <source>
        <dbReference type="ARBA" id="ARBA00009543"/>
    </source>
</evidence>
<feature type="compositionally biased region" description="Acidic residues" evidence="10">
    <location>
        <begin position="338"/>
        <end position="360"/>
    </location>
</feature>
<evidence type="ECO:0000259" key="11">
    <source>
        <dbReference type="Pfam" id="PF02270"/>
    </source>
</evidence>
<proteinExistence type="inferred from homology"/>
<dbReference type="InterPro" id="IPR003196">
    <property type="entry name" value="TFIIF_beta"/>
</dbReference>
<feature type="compositionally biased region" description="Polar residues" evidence="10">
    <location>
        <begin position="19"/>
        <end position="29"/>
    </location>
</feature>
<dbReference type="PANTHER" id="PTHR10445:SF0">
    <property type="entry name" value="GENERAL TRANSCRIPTION FACTOR IIF SUBUNIT 2"/>
    <property type="match status" value="1"/>
</dbReference>
<dbReference type="InterPro" id="IPR011039">
    <property type="entry name" value="TFIIF_interaction"/>
</dbReference>
<dbReference type="GO" id="GO:0003677">
    <property type="term" value="F:DNA binding"/>
    <property type="evidence" value="ECO:0007669"/>
    <property type="project" value="UniProtKB-KW"/>
</dbReference>
<keyword evidence="4" id="KW-0805">Transcription regulation</keyword>
<dbReference type="SUPFAM" id="SSF46785">
    <property type="entry name" value="Winged helix' DNA-binding domain"/>
    <property type="match status" value="1"/>
</dbReference>
<dbReference type="Pfam" id="PF02270">
    <property type="entry name" value="TFIIF_beta"/>
    <property type="match status" value="1"/>
</dbReference>
<sequence>MSSIKTSPTKKTSESTTKQDTPNDQTNIENFDEEPSMLSDPEDYLEENETLDMNLSKGDQKVWLVKLPKYLMDDWSNPDSMNGQQLGNVKIKKDARGKLQVKLLLDNKNDRIPKEYDIKMLNTQVRNSYVFTEENLKKFKQEVTEVSDMPEQPQLKELNPEKKKFQKYIPFVKTIPKKTSLMGKVCHDCTVVPARTGSKHGESLMKHQNMTQGKERPKVTLLNEIPGVIQSNAGPSIKGNAASIFLKSTQGKNKSEGRAIRMPKKDLLDLLFRLFEEYEYWSMKGLKERTRQPESYLKESLESIATLIKRGPYTSKYTLKAEYRRLRDAERAVRLGLDEDDQNKENNEDEDEDEEMEDVV</sequence>
<evidence type="ECO:0000256" key="9">
    <source>
        <dbReference type="ARBA" id="ARBA00081863"/>
    </source>
</evidence>
<evidence type="ECO:0000256" key="1">
    <source>
        <dbReference type="ARBA" id="ARBA00004123"/>
    </source>
</evidence>
<evidence type="ECO:0000256" key="7">
    <source>
        <dbReference type="ARBA" id="ARBA00023242"/>
    </source>
</evidence>
<feature type="domain" description="TFIIF beta subunit HTH" evidence="11">
    <location>
        <begin position="260"/>
        <end position="324"/>
    </location>
</feature>
<feature type="domain" description="TFIIF beta subunit N-terminal" evidence="12">
    <location>
        <begin position="59"/>
        <end position="193"/>
    </location>
</feature>
<accession>A0A8H6F2J4</accession>
<comment type="similarity">
    <text evidence="2">Belongs to the TFIIF beta subunit family.</text>
</comment>
<evidence type="ECO:0000256" key="6">
    <source>
        <dbReference type="ARBA" id="ARBA00023163"/>
    </source>
</evidence>